<comment type="caution">
    <text evidence="4">The sequence shown here is derived from an EMBL/GenBank/DDBJ whole genome shotgun (WGS) entry which is preliminary data.</text>
</comment>
<feature type="signal peptide" evidence="2">
    <location>
        <begin position="1"/>
        <end position="26"/>
    </location>
</feature>
<organism evidence="4 5">
    <name type="scientific">Novosphingobium indicum</name>
    <dbReference type="NCBI Taxonomy" id="462949"/>
    <lineage>
        <taxon>Bacteria</taxon>
        <taxon>Pseudomonadati</taxon>
        <taxon>Pseudomonadota</taxon>
        <taxon>Alphaproteobacteria</taxon>
        <taxon>Sphingomonadales</taxon>
        <taxon>Sphingomonadaceae</taxon>
        <taxon>Novosphingobium</taxon>
    </lineage>
</organism>
<dbReference type="EMBL" id="BMLK01000068">
    <property type="protein sequence ID" value="GGN63146.1"/>
    <property type="molecule type" value="Genomic_DNA"/>
</dbReference>
<reference evidence="5" key="1">
    <citation type="journal article" date="2019" name="Int. J. Syst. Evol. Microbiol.">
        <title>The Global Catalogue of Microorganisms (GCM) 10K type strain sequencing project: providing services to taxonomists for standard genome sequencing and annotation.</title>
        <authorList>
            <consortium name="The Broad Institute Genomics Platform"/>
            <consortium name="The Broad Institute Genome Sequencing Center for Infectious Disease"/>
            <person name="Wu L."/>
            <person name="Ma J."/>
        </authorList>
    </citation>
    <scope>NUCLEOTIDE SEQUENCE [LARGE SCALE GENOMIC DNA]</scope>
    <source>
        <strain evidence="5">CGMCC 1.6784</strain>
    </source>
</reference>
<proteinExistence type="predicted"/>
<feature type="compositionally biased region" description="Basic and acidic residues" evidence="1">
    <location>
        <begin position="168"/>
        <end position="181"/>
    </location>
</feature>
<accession>A0ABQ2K3P5</accession>
<dbReference type="Pfam" id="PF20033">
    <property type="entry name" value="DUF6438"/>
    <property type="match status" value="1"/>
</dbReference>
<gene>
    <name evidence="4" type="ORF">GCM10011349_47470</name>
</gene>
<keyword evidence="2" id="KW-0732">Signal</keyword>
<dbReference type="Proteomes" id="UP000605099">
    <property type="component" value="Unassembled WGS sequence"/>
</dbReference>
<dbReference type="InterPro" id="IPR045497">
    <property type="entry name" value="DUF6438"/>
</dbReference>
<sequence>MVRAAFCLAAAVLISALLGGCTMAPAGTKPARPKEELIISRGPCHGFCPVYRVSVTPGGLVSFDGMQHTALLGSRTRAVSRKVYEEVSRAILPMRPPTGSVRDWRCEHQPTDTSLITLEWQREDGTRTVLRYKLGCRSADGAMIERLIERQLQRLGVVGWLRQASPPDSRHVLNDTSDKTGRGSSLRK</sequence>
<protein>
    <recommendedName>
        <fullName evidence="3">DUF6438 domain-containing protein</fullName>
    </recommendedName>
</protein>
<evidence type="ECO:0000313" key="4">
    <source>
        <dbReference type="EMBL" id="GGN63146.1"/>
    </source>
</evidence>
<name>A0ABQ2K3P5_9SPHN</name>
<keyword evidence="5" id="KW-1185">Reference proteome</keyword>
<feature type="chain" id="PRO_5047441245" description="DUF6438 domain-containing protein" evidence="2">
    <location>
        <begin position="27"/>
        <end position="188"/>
    </location>
</feature>
<evidence type="ECO:0000256" key="2">
    <source>
        <dbReference type="SAM" id="SignalP"/>
    </source>
</evidence>
<evidence type="ECO:0000256" key="1">
    <source>
        <dbReference type="SAM" id="MobiDB-lite"/>
    </source>
</evidence>
<evidence type="ECO:0000259" key="3">
    <source>
        <dbReference type="Pfam" id="PF20033"/>
    </source>
</evidence>
<feature type="domain" description="DUF6438" evidence="3">
    <location>
        <begin position="36"/>
        <end position="140"/>
    </location>
</feature>
<feature type="region of interest" description="Disordered" evidence="1">
    <location>
        <begin position="166"/>
        <end position="188"/>
    </location>
</feature>
<evidence type="ECO:0000313" key="5">
    <source>
        <dbReference type="Proteomes" id="UP000605099"/>
    </source>
</evidence>
<dbReference type="PROSITE" id="PS51257">
    <property type="entry name" value="PROKAR_LIPOPROTEIN"/>
    <property type="match status" value="1"/>
</dbReference>